<dbReference type="InParanoid" id="Q2H6S1"/>
<feature type="compositionally biased region" description="Basic and acidic residues" evidence="1">
    <location>
        <begin position="37"/>
        <end position="61"/>
    </location>
</feature>
<evidence type="ECO:0000313" key="2">
    <source>
        <dbReference type="EMBL" id="EAQ89025.1"/>
    </source>
</evidence>
<dbReference type="RefSeq" id="XP_001221739.1">
    <property type="nucleotide sequence ID" value="XM_001221738.1"/>
</dbReference>
<dbReference type="EMBL" id="CH408031">
    <property type="protein sequence ID" value="EAQ89025.1"/>
    <property type="molecule type" value="Genomic_DNA"/>
</dbReference>
<sequence>MGELLRQARGRAAVPKGRVRIEWEIVEWSGDDDDSGESPRKRKAEEIEGAVEDERMEGSAS</sequence>
<feature type="region of interest" description="Disordered" evidence="1">
    <location>
        <begin position="28"/>
        <end position="61"/>
    </location>
</feature>
<dbReference type="AlphaFoldDB" id="Q2H6S1"/>
<accession>Q2H6S1</accession>
<keyword evidence="3" id="KW-1185">Reference proteome</keyword>
<dbReference type="HOGENOM" id="CLU_2922432_0_0_1"/>
<evidence type="ECO:0000313" key="3">
    <source>
        <dbReference type="Proteomes" id="UP000001056"/>
    </source>
</evidence>
<dbReference type="VEuPathDB" id="FungiDB:CHGG_05644"/>
<proteinExistence type="predicted"/>
<organism evidence="2 3">
    <name type="scientific">Chaetomium globosum (strain ATCC 6205 / CBS 148.51 / DSM 1962 / NBRC 6347 / NRRL 1970)</name>
    <name type="common">Soil fungus</name>
    <dbReference type="NCBI Taxonomy" id="306901"/>
    <lineage>
        <taxon>Eukaryota</taxon>
        <taxon>Fungi</taxon>
        <taxon>Dikarya</taxon>
        <taxon>Ascomycota</taxon>
        <taxon>Pezizomycotina</taxon>
        <taxon>Sordariomycetes</taxon>
        <taxon>Sordariomycetidae</taxon>
        <taxon>Sordariales</taxon>
        <taxon>Chaetomiaceae</taxon>
        <taxon>Chaetomium</taxon>
    </lineage>
</organism>
<protein>
    <submittedName>
        <fullName evidence="2">Uncharacterized protein</fullName>
    </submittedName>
</protein>
<name>Q2H6S1_CHAGB</name>
<reference evidence="3" key="1">
    <citation type="journal article" date="2015" name="Genome Announc.">
        <title>Draft genome sequence of the cellulolytic fungus Chaetomium globosum.</title>
        <authorList>
            <person name="Cuomo C.A."/>
            <person name="Untereiner W.A."/>
            <person name="Ma L.-J."/>
            <person name="Grabherr M."/>
            <person name="Birren B.W."/>
        </authorList>
    </citation>
    <scope>NUCLEOTIDE SEQUENCE [LARGE SCALE GENOMIC DNA]</scope>
    <source>
        <strain evidence="3">ATCC 6205 / CBS 148.51 / DSM 1962 / NBRC 6347 / NRRL 1970</strain>
    </source>
</reference>
<dbReference type="GeneID" id="4390915"/>
<dbReference type="Proteomes" id="UP000001056">
    <property type="component" value="Unassembled WGS sequence"/>
</dbReference>
<gene>
    <name evidence="2" type="ORF">CHGG_05644</name>
</gene>
<evidence type="ECO:0000256" key="1">
    <source>
        <dbReference type="SAM" id="MobiDB-lite"/>
    </source>
</evidence>